<proteinExistence type="predicted"/>
<evidence type="ECO:0000313" key="1">
    <source>
        <dbReference type="EMBL" id="AEH06135.1"/>
    </source>
</evidence>
<dbReference type="EMBL" id="CP002792">
    <property type="protein sequence ID" value="AEH06135.1"/>
    <property type="molecule type" value="Genomic_DNA"/>
</dbReference>
<name>F8AKW7_METOI</name>
<dbReference type="OrthoDB" id="64846at2157"/>
<gene>
    <name evidence="1" type="ordered locus">Metok_0139</name>
</gene>
<dbReference type="HOGENOM" id="CLU_878828_0_0_2"/>
<dbReference type="Proteomes" id="UP000009296">
    <property type="component" value="Chromosome"/>
</dbReference>
<dbReference type="RefSeq" id="WP_013866321.1">
    <property type="nucleotide sequence ID" value="NC_015636.1"/>
</dbReference>
<dbReference type="KEGG" id="mok:Metok_0139"/>
<evidence type="ECO:0000313" key="2">
    <source>
        <dbReference type="Proteomes" id="UP000009296"/>
    </source>
</evidence>
<accession>F8AKW7</accession>
<reference evidence="1" key="1">
    <citation type="submission" date="2011-05" db="EMBL/GenBank/DDBJ databases">
        <title>Complete sequence of chromosome of Methanothermococcus okinawensis IH1.</title>
        <authorList>
            <consortium name="US DOE Joint Genome Institute"/>
            <person name="Lucas S."/>
            <person name="Han J."/>
            <person name="Lapidus A."/>
            <person name="Cheng J.-F."/>
            <person name="Goodwin L."/>
            <person name="Pitluck S."/>
            <person name="Peters L."/>
            <person name="Mikhailova N."/>
            <person name="Held B."/>
            <person name="Han C."/>
            <person name="Tapia R."/>
            <person name="Land M."/>
            <person name="Hauser L."/>
            <person name="Kyrpides N."/>
            <person name="Ivanova N."/>
            <person name="Pagani I."/>
            <person name="Sieprawska-Lupa M."/>
            <person name="Takai K."/>
            <person name="Miyazaki J."/>
            <person name="Whitman W."/>
            <person name="Woyke T."/>
        </authorList>
    </citation>
    <scope>NUCLEOTIDE SEQUENCE</scope>
    <source>
        <strain evidence="1">IH1</strain>
    </source>
</reference>
<protein>
    <submittedName>
        <fullName evidence="1">Uncharacterized protein</fullName>
    </submittedName>
</protein>
<organism evidence="1 2">
    <name type="scientific">Methanothermococcus okinawensis (strain DSM 14208 / JCM 11175 / IH1)</name>
    <dbReference type="NCBI Taxonomy" id="647113"/>
    <lineage>
        <taxon>Archaea</taxon>
        <taxon>Methanobacteriati</taxon>
        <taxon>Methanobacteriota</taxon>
        <taxon>Methanomada group</taxon>
        <taxon>Methanococci</taxon>
        <taxon>Methanococcales</taxon>
        <taxon>Methanococcaceae</taxon>
        <taxon>Methanothermococcus</taxon>
    </lineage>
</organism>
<dbReference type="AlphaFoldDB" id="F8AKW7"/>
<keyword evidence="2" id="KW-1185">Reference proteome</keyword>
<sequence>MKRIYSKVGNLSDFKQAVSFLQDFTGFIKIDNAMLFYSNSKLILSILDGKKSNLKTILKNLPDLFLIEIYKCSNEEVKRIIDDELNNNKLTSPIFKSRENICNSISSYVKPDINTENGILVNQYNNIYNYIGMGLYEVILIPKKYKSDKGTLIFKNCDEIFALYESKNKKLEGKKALGKIKTIFAVSEVTAFINKISLNKFNNYVETHPRAPLKTSLSFDELIKKIKEKGFKTVKNDSLINILTEEPSLIEIDKNMYIVSNEKKPIYAFFEDYTGDKAYRYIKNFCIFNNFEIKIYPLDNEEFKLFREFRENKIKG</sequence>
<dbReference type="eggNOG" id="arCOG05023">
    <property type="taxonomic scope" value="Archaea"/>
</dbReference>
<dbReference type="GeneID" id="10772255"/>